<dbReference type="Gene3D" id="3.90.1150.30">
    <property type="match status" value="1"/>
</dbReference>
<dbReference type="InterPro" id="IPR007351">
    <property type="entry name" value="YjbR"/>
</dbReference>
<comment type="caution">
    <text evidence="1">The sequence shown here is derived from an EMBL/GenBank/DDBJ whole genome shotgun (WGS) entry which is preliminary data.</text>
</comment>
<dbReference type="InterPro" id="IPR038056">
    <property type="entry name" value="YjbR-like_sf"/>
</dbReference>
<dbReference type="RefSeq" id="WP_201654031.1">
    <property type="nucleotide sequence ID" value="NZ_JAEQNC010000002.1"/>
</dbReference>
<evidence type="ECO:0000313" key="2">
    <source>
        <dbReference type="Proteomes" id="UP000633219"/>
    </source>
</evidence>
<dbReference type="Proteomes" id="UP000633219">
    <property type="component" value="Unassembled WGS sequence"/>
</dbReference>
<proteinExistence type="predicted"/>
<keyword evidence="2" id="KW-1185">Reference proteome</keyword>
<gene>
    <name evidence="1" type="ORF">JJB09_05075</name>
</gene>
<protein>
    <submittedName>
        <fullName evidence="1">MmcQ/YjbR family DNA-binding protein</fullName>
    </submittedName>
</protein>
<dbReference type="PANTHER" id="PTHR35145">
    <property type="entry name" value="CYTOPLASMIC PROTEIN-RELATED"/>
    <property type="match status" value="1"/>
</dbReference>
<organism evidence="1 2">
    <name type="scientific">Rhizobium setariae</name>
    <dbReference type="NCBI Taxonomy" id="2801340"/>
    <lineage>
        <taxon>Bacteria</taxon>
        <taxon>Pseudomonadati</taxon>
        <taxon>Pseudomonadota</taxon>
        <taxon>Alphaproteobacteria</taxon>
        <taxon>Hyphomicrobiales</taxon>
        <taxon>Rhizobiaceae</taxon>
        <taxon>Rhizobium/Agrobacterium group</taxon>
        <taxon>Rhizobium</taxon>
    </lineage>
</organism>
<keyword evidence="1" id="KW-0238">DNA-binding</keyword>
<accession>A0A937CNN4</accession>
<evidence type="ECO:0000313" key="1">
    <source>
        <dbReference type="EMBL" id="MBL0371393.1"/>
    </source>
</evidence>
<dbReference type="AlphaFoldDB" id="A0A937CNN4"/>
<dbReference type="Pfam" id="PF04237">
    <property type="entry name" value="YjbR"/>
    <property type="match status" value="1"/>
</dbReference>
<dbReference type="GO" id="GO:0003677">
    <property type="term" value="F:DNA binding"/>
    <property type="evidence" value="ECO:0007669"/>
    <property type="project" value="UniProtKB-KW"/>
</dbReference>
<sequence>MSLFKQTAFDAFAGSLPGVTFVDQWESRVAKVGGKVFALLTTGKDGQERIVFKCPEESFVILTAIDGISQAPYFAKRQWVSVSSLAEFPEHDLSTYLMRSYKTVSASLTKKLQRELGIIED</sequence>
<dbReference type="InterPro" id="IPR058532">
    <property type="entry name" value="YjbR/MT2646/Rv2570-like"/>
</dbReference>
<dbReference type="EMBL" id="JAEQNC010000002">
    <property type="protein sequence ID" value="MBL0371393.1"/>
    <property type="molecule type" value="Genomic_DNA"/>
</dbReference>
<dbReference type="SUPFAM" id="SSF142906">
    <property type="entry name" value="YjbR-like"/>
    <property type="match status" value="1"/>
</dbReference>
<name>A0A937CNN4_9HYPH</name>
<reference evidence="1" key="1">
    <citation type="submission" date="2021-01" db="EMBL/GenBank/DDBJ databases">
        <title>Rhizobium sp. strain KVB221 16S ribosomal RNA gene Genome sequencing and assembly.</title>
        <authorList>
            <person name="Kang M."/>
        </authorList>
    </citation>
    <scope>NUCLEOTIDE SEQUENCE</scope>
    <source>
        <strain evidence="1">KVB221</strain>
    </source>
</reference>
<dbReference type="PANTHER" id="PTHR35145:SF1">
    <property type="entry name" value="CYTOPLASMIC PROTEIN"/>
    <property type="match status" value="1"/>
</dbReference>